<accession>A0ABT6NLF5</accession>
<evidence type="ECO:0008006" key="3">
    <source>
        <dbReference type="Google" id="ProtNLM"/>
    </source>
</evidence>
<dbReference type="EMBL" id="JARZHI010000004">
    <property type="protein sequence ID" value="MDI1429149.1"/>
    <property type="molecule type" value="Genomic_DNA"/>
</dbReference>
<dbReference type="Proteomes" id="UP001160301">
    <property type="component" value="Unassembled WGS sequence"/>
</dbReference>
<comment type="caution">
    <text evidence="1">The sequence shown here is derived from an EMBL/GenBank/DDBJ whole genome shotgun (WGS) entry which is preliminary data.</text>
</comment>
<protein>
    <recommendedName>
        <fullName evidence="3">Recombination-associated protein RdgC</fullName>
    </recommendedName>
</protein>
<organism evidence="1 2">
    <name type="scientific">Polyangium sorediatum</name>
    <dbReference type="NCBI Taxonomy" id="889274"/>
    <lineage>
        <taxon>Bacteria</taxon>
        <taxon>Pseudomonadati</taxon>
        <taxon>Myxococcota</taxon>
        <taxon>Polyangia</taxon>
        <taxon>Polyangiales</taxon>
        <taxon>Polyangiaceae</taxon>
        <taxon>Polyangium</taxon>
    </lineage>
</organism>
<reference evidence="1 2" key="1">
    <citation type="submission" date="2023-04" db="EMBL/GenBank/DDBJ databases">
        <title>The genome sequence of Polyangium sorediatum DSM14670.</title>
        <authorList>
            <person name="Zhang X."/>
        </authorList>
    </citation>
    <scope>NUCLEOTIDE SEQUENCE [LARGE SCALE GENOMIC DNA]</scope>
    <source>
        <strain evidence="1 2">DSM 14670</strain>
    </source>
</reference>
<sequence length="214" mass="24055">MGATLGALRGSLTFSRFYVTGDIPDDVPGTTLKRIRANAFQPLSPDDEKNEGAGWASIEDPFITDLDHEKVFYNEYVCLGLRLDRWVIPGPLLKAHLRDAEQALLAKRGLERLGRQAKTELKTMVVRKLRRQLVPSLKSYDVVWNLRTNILHLYSQSERIAALLDDLFKRTFKVDLVPESPGTAADRLGLDAKEARAMAGLEPTILARLEEEAR</sequence>
<evidence type="ECO:0000313" key="2">
    <source>
        <dbReference type="Proteomes" id="UP001160301"/>
    </source>
</evidence>
<keyword evidence="2" id="KW-1185">Reference proteome</keyword>
<dbReference type="RefSeq" id="WP_136970988.1">
    <property type="nucleotide sequence ID" value="NZ_JARZHI010000004.1"/>
</dbReference>
<name>A0ABT6NLF5_9BACT</name>
<evidence type="ECO:0000313" key="1">
    <source>
        <dbReference type="EMBL" id="MDI1429149.1"/>
    </source>
</evidence>
<proteinExistence type="predicted"/>
<gene>
    <name evidence="1" type="ORF">QHF89_06570</name>
</gene>